<protein>
    <submittedName>
        <fullName evidence="2">Uncharacterized protein</fullName>
    </submittedName>
</protein>
<sequence length="432" mass="44639">MGTFNLFVVILAIWISIVVANEPTLHSKHAVLSVEVLPSLPSSFDPEPTKVVTVDCLFCSLTDIEESPHATTEVVTVTAIEPVSKTTICTQQCLVSTLVTVSWKSGQSKVAPLTPSAVAISCITIYTTTPFSSEVLSTSITASENSLSTSSTSCSTTSTNISPWTWPQSEISVSTELASSAMGIPPWTSAAAEASTSVYVSTLIKTIPSSEIVESTASSVSTLESTETLIETSSPTGEVSVSEPCTTEVTVTMTKTIVETWQSKTLKTATLVRTLSTTIKTVVVEAYSTSTGEVVVGGTKTETTTVEAVSDTECSEVGKCCAGCSVTVQSEGVETISSTLVETFKTVEEYVSSVGGSLVSPVEPFSGTVVRSGTDSSTPTTSKTITETTLVATEADSESETAGPTSVQTAGAAHMTAAVGIGAIFGLMGLLA</sequence>
<proteinExistence type="predicted"/>
<dbReference type="AlphaFoldDB" id="A0A8H4U3B7"/>
<evidence type="ECO:0000313" key="2">
    <source>
        <dbReference type="EMBL" id="KAF4968710.1"/>
    </source>
</evidence>
<organism evidence="2 3">
    <name type="scientific">Fusarium sarcochroum</name>
    <dbReference type="NCBI Taxonomy" id="1208366"/>
    <lineage>
        <taxon>Eukaryota</taxon>
        <taxon>Fungi</taxon>
        <taxon>Dikarya</taxon>
        <taxon>Ascomycota</taxon>
        <taxon>Pezizomycotina</taxon>
        <taxon>Sordariomycetes</taxon>
        <taxon>Hypocreomycetidae</taxon>
        <taxon>Hypocreales</taxon>
        <taxon>Nectriaceae</taxon>
        <taxon>Fusarium</taxon>
        <taxon>Fusarium lateritium species complex</taxon>
    </lineage>
</organism>
<keyword evidence="1" id="KW-0732">Signal</keyword>
<feature type="signal peptide" evidence="1">
    <location>
        <begin position="1"/>
        <end position="20"/>
    </location>
</feature>
<accession>A0A8H4U3B7</accession>
<feature type="chain" id="PRO_5034765477" evidence="1">
    <location>
        <begin position="21"/>
        <end position="432"/>
    </location>
</feature>
<evidence type="ECO:0000313" key="3">
    <source>
        <dbReference type="Proteomes" id="UP000622797"/>
    </source>
</evidence>
<dbReference type="OrthoDB" id="5097448at2759"/>
<comment type="caution">
    <text evidence="2">The sequence shown here is derived from an EMBL/GenBank/DDBJ whole genome shotgun (WGS) entry which is preliminary data.</text>
</comment>
<gene>
    <name evidence="2" type="ORF">FSARC_3927</name>
</gene>
<dbReference type="Proteomes" id="UP000622797">
    <property type="component" value="Unassembled WGS sequence"/>
</dbReference>
<evidence type="ECO:0000256" key="1">
    <source>
        <dbReference type="SAM" id="SignalP"/>
    </source>
</evidence>
<keyword evidence="3" id="KW-1185">Reference proteome</keyword>
<dbReference type="EMBL" id="JABEXW010000189">
    <property type="protein sequence ID" value="KAF4968710.1"/>
    <property type="molecule type" value="Genomic_DNA"/>
</dbReference>
<reference evidence="2" key="1">
    <citation type="journal article" date="2020" name="BMC Genomics">
        <title>Correction to: Identification and distribution of gene clusters required for synthesis of sphingolipid metabolism inhibitors in diverse species of the filamentous fungus Fusarium.</title>
        <authorList>
            <person name="Kim H.S."/>
            <person name="Lohmar J.M."/>
            <person name="Busman M."/>
            <person name="Brown D.W."/>
            <person name="Naumann T.A."/>
            <person name="Divon H.H."/>
            <person name="Lysoe E."/>
            <person name="Uhlig S."/>
            <person name="Proctor R.H."/>
        </authorList>
    </citation>
    <scope>NUCLEOTIDE SEQUENCE</scope>
    <source>
        <strain evidence="2">NRRL 20472</strain>
    </source>
</reference>
<name>A0A8H4U3B7_9HYPO</name>
<reference evidence="2" key="2">
    <citation type="submission" date="2020-05" db="EMBL/GenBank/DDBJ databases">
        <authorList>
            <person name="Kim H.-S."/>
            <person name="Proctor R.H."/>
            <person name="Brown D.W."/>
        </authorList>
    </citation>
    <scope>NUCLEOTIDE SEQUENCE</scope>
    <source>
        <strain evidence="2">NRRL 20472</strain>
    </source>
</reference>